<gene>
    <name evidence="1" type="ORF">S03H2_43364</name>
</gene>
<reference evidence="1" key="1">
    <citation type="journal article" date="2014" name="Front. Microbiol.">
        <title>High frequency of phylogenetically diverse reductive dehalogenase-homologous genes in deep subseafloor sedimentary metagenomes.</title>
        <authorList>
            <person name="Kawai M."/>
            <person name="Futagami T."/>
            <person name="Toyoda A."/>
            <person name="Takaki Y."/>
            <person name="Nishi S."/>
            <person name="Hori S."/>
            <person name="Arai W."/>
            <person name="Tsubouchi T."/>
            <person name="Morono Y."/>
            <person name="Uchiyama I."/>
            <person name="Ito T."/>
            <person name="Fujiyama A."/>
            <person name="Inagaki F."/>
            <person name="Takami H."/>
        </authorList>
    </citation>
    <scope>NUCLEOTIDE SEQUENCE</scope>
    <source>
        <strain evidence="1">Expedition CK06-06</strain>
    </source>
</reference>
<sequence>MNDTNKDVYRRLQEHLNNMPVGFPATQSGVEIRVLKHLFTPEDAEVALHLKFQPEPLKKVYRRFKKSGITIKELEQKLDEMYLKGFINRGSRNIG</sequence>
<organism evidence="1">
    <name type="scientific">marine sediment metagenome</name>
    <dbReference type="NCBI Taxonomy" id="412755"/>
    <lineage>
        <taxon>unclassified sequences</taxon>
        <taxon>metagenomes</taxon>
        <taxon>ecological metagenomes</taxon>
    </lineage>
</organism>
<feature type="non-terminal residue" evidence="1">
    <location>
        <position position="95"/>
    </location>
</feature>
<accession>X1JJ55</accession>
<comment type="caution">
    <text evidence="1">The sequence shown here is derived from an EMBL/GenBank/DDBJ whole genome shotgun (WGS) entry which is preliminary data.</text>
</comment>
<dbReference type="AlphaFoldDB" id="X1JJ55"/>
<proteinExistence type="predicted"/>
<protein>
    <submittedName>
        <fullName evidence="1">Uncharacterized protein</fullName>
    </submittedName>
</protein>
<evidence type="ECO:0000313" key="1">
    <source>
        <dbReference type="EMBL" id="GAH69773.1"/>
    </source>
</evidence>
<name>X1JJ55_9ZZZZ</name>
<dbReference type="EMBL" id="BARU01027046">
    <property type="protein sequence ID" value="GAH69773.1"/>
    <property type="molecule type" value="Genomic_DNA"/>
</dbReference>